<feature type="domain" description="NmrA-like" evidence="3">
    <location>
        <begin position="6"/>
        <end position="335"/>
    </location>
</feature>
<keyword evidence="2" id="KW-0560">Oxidoreductase</keyword>
<sequence>MVQMGNRLLIIGATGFIGRFVTESSLATGHTTYVLVRSGPVSPSKAKTIRALQDKGANILHGSLNDQPFMERILREVQVDVVISAVGGSSILDQLALVDAIKAVGTVKRFLPSEFGHDVDRADPVEPGLTMYNEKRRVRRYVEASGIPYTHICCNSIAAWPYHDNTHPADVLPPLDRFHIYGDGSIKENAPHNGTLQHFMQFEIRPDSLNYHFHVGVAAYFVAGTDIGKFTMKAIDDSRTLNKRVHFRPSCNFLNINELASLWEKKLGKTLPRVTVTEDDLITAAEENCIPQSIVASFTHDIFIKGCQVNFSLDGPNDIEVSSLYPDTPFRTVDECFNDYIGKLQEQPAKEINTPNSMVEMLAITATCG</sequence>
<dbReference type="InterPro" id="IPR045312">
    <property type="entry name" value="PCBER-like"/>
</dbReference>
<dbReference type="InterPro" id="IPR036291">
    <property type="entry name" value="NAD(P)-bd_dom_sf"/>
</dbReference>
<dbReference type="InterPro" id="IPR008030">
    <property type="entry name" value="NmrA-like"/>
</dbReference>
<evidence type="ECO:0000256" key="2">
    <source>
        <dbReference type="ARBA" id="ARBA00023002"/>
    </source>
</evidence>
<dbReference type="PANTHER" id="PTHR43349">
    <property type="entry name" value="PINORESINOL REDUCTASE-RELATED"/>
    <property type="match status" value="1"/>
</dbReference>
<protein>
    <submittedName>
        <fullName evidence="4">Leucoanthocyanidin reductase</fullName>
    </submittedName>
</protein>
<evidence type="ECO:0000256" key="1">
    <source>
        <dbReference type="ARBA" id="ARBA00022857"/>
    </source>
</evidence>
<organism evidence="4 5">
    <name type="scientific">Cinnamomum micranthum f. kanehirae</name>
    <dbReference type="NCBI Taxonomy" id="337451"/>
    <lineage>
        <taxon>Eukaryota</taxon>
        <taxon>Viridiplantae</taxon>
        <taxon>Streptophyta</taxon>
        <taxon>Embryophyta</taxon>
        <taxon>Tracheophyta</taxon>
        <taxon>Spermatophyta</taxon>
        <taxon>Magnoliopsida</taxon>
        <taxon>Magnoliidae</taxon>
        <taxon>Laurales</taxon>
        <taxon>Lauraceae</taxon>
        <taxon>Cinnamomum</taxon>
    </lineage>
</organism>
<dbReference type="STRING" id="337451.A0A443NF04"/>
<evidence type="ECO:0000259" key="3">
    <source>
        <dbReference type="Pfam" id="PF05368"/>
    </source>
</evidence>
<comment type="caution">
    <text evidence="4">The sequence shown here is derived from an EMBL/GenBank/DDBJ whole genome shotgun (WGS) entry which is preliminary data.</text>
</comment>
<keyword evidence="1" id="KW-0521">NADP</keyword>
<dbReference type="GO" id="GO:0016491">
    <property type="term" value="F:oxidoreductase activity"/>
    <property type="evidence" value="ECO:0007669"/>
    <property type="project" value="UniProtKB-KW"/>
</dbReference>
<dbReference type="SUPFAM" id="SSF51735">
    <property type="entry name" value="NAD(P)-binding Rossmann-fold domains"/>
    <property type="match status" value="1"/>
</dbReference>
<dbReference type="InterPro" id="IPR050608">
    <property type="entry name" value="NmrA-type/Isoflavone_red_sf"/>
</dbReference>
<dbReference type="Pfam" id="PF05368">
    <property type="entry name" value="NmrA"/>
    <property type="match status" value="1"/>
</dbReference>
<dbReference type="Gene3D" id="3.90.25.10">
    <property type="entry name" value="UDP-galactose 4-epimerase, domain 1"/>
    <property type="match status" value="1"/>
</dbReference>
<proteinExistence type="predicted"/>
<accession>A0A443NF04</accession>
<dbReference type="Proteomes" id="UP000283530">
    <property type="component" value="Unassembled WGS sequence"/>
</dbReference>
<name>A0A443NF04_9MAGN</name>
<keyword evidence="5" id="KW-1185">Reference proteome</keyword>
<dbReference type="EMBL" id="QPKB01000002">
    <property type="protein sequence ID" value="RWR77126.1"/>
    <property type="molecule type" value="Genomic_DNA"/>
</dbReference>
<evidence type="ECO:0000313" key="4">
    <source>
        <dbReference type="EMBL" id="RWR77126.1"/>
    </source>
</evidence>
<dbReference type="CDD" id="cd05259">
    <property type="entry name" value="PCBER_SDR_a"/>
    <property type="match status" value="1"/>
</dbReference>
<dbReference type="AlphaFoldDB" id="A0A443NF04"/>
<gene>
    <name evidence="4" type="ORF">CKAN_00560000</name>
</gene>
<dbReference type="OrthoDB" id="419598at2759"/>
<reference evidence="4 5" key="1">
    <citation type="journal article" date="2019" name="Nat. Plants">
        <title>Stout camphor tree genome fills gaps in understanding of flowering plant genome evolution.</title>
        <authorList>
            <person name="Chaw S.M."/>
            <person name="Liu Y.C."/>
            <person name="Wu Y.W."/>
            <person name="Wang H.Y."/>
            <person name="Lin C.I."/>
            <person name="Wu C.S."/>
            <person name="Ke H.M."/>
            <person name="Chang L.Y."/>
            <person name="Hsu C.Y."/>
            <person name="Yang H.T."/>
            <person name="Sudianto E."/>
            <person name="Hsu M.H."/>
            <person name="Wu K.P."/>
            <person name="Wang L.N."/>
            <person name="Leebens-Mack J.H."/>
            <person name="Tsai I.J."/>
        </authorList>
    </citation>
    <scope>NUCLEOTIDE SEQUENCE [LARGE SCALE GENOMIC DNA]</scope>
    <source>
        <strain evidence="5">cv. Chaw 1501</strain>
        <tissue evidence="4">Young leaves</tissue>
    </source>
</reference>
<evidence type="ECO:0000313" key="5">
    <source>
        <dbReference type="Proteomes" id="UP000283530"/>
    </source>
</evidence>
<dbReference type="PANTHER" id="PTHR43349:SF89">
    <property type="entry name" value="LEUCANTHOCYANIDIN REDUCTASE"/>
    <property type="match status" value="1"/>
</dbReference>
<dbReference type="Gene3D" id="3.40.50.720">
    <property type="entry name" value="NAD(P)-binding Rossmann-like Domain"/>
    <property type="match status" value="1"/>
</dbReference>